<dbReference type="AlphaFoldDB" id="A0A5C6VDA4"/>
<dbReference type="InterPro" id="IPR053165">
    <property type="entry name" value="HSI-I_assembly_Hcp1"/>
</dbReference>
<evidence type="ECO:0000313" key="3">
    <source>
        <dbReference type="Proteomes" id="UP000321776"/>
    </source>
</evidence>
<dbReference type="InterPro" id="IPR036624">
    <property type="entry name" value="Hcp1-lik_sf"/>
</dbReference>
<dbReference type="RefSeq" id="WP_028365950.1">
    <property type="nucleotide sequence ID" value="NZ_JAZHFZ010000049.1"/>
</dbReference>
<dbReference type="PANTHER" id="PTHR36152:SF5">
    <property type="entry name" value="PROTEIN HCP1"/>
    <property type="match status" value="1"/>
</dbReference>
<evidence type="ECO:0000313" key="2">
    <source>
        <dbReference type="EMBL" id="TXC82701.1"/>
    </source>
</evidence>
<dbReference type="EMBL" id="VOQS01000003">
    <property type="protein sequence ID" value="TXC82701.1"/>
    <property type="molecule type" value="Genomic_DNA"/>
</dbReference>
<dbReference type="Gene3D" id="2.30.110.20">
    <property type="entry name" value="Hcp1-like"/>
    <property type="match status" value="1"/>
</dbReference>
<dbReference type="InterPro" id="IPR008514">
    <property type="entry name" value="T6SS_Hcp"/>
</dbReference>
<proteinExistence type="predicted"/>
<protein>
    <submittedName>
        <fullName evidence="2">Type VI secretion system tube protein Hcp</fullName>
    </submittedName>
</protein>
<dbReference type="EMBL" id="JAZHGA010000047">
    <property type="protein sequence ID" value="MEM5345448.1"/>
    <property type="molecule type" value="Genomic_DNA"/>
</dbReference>
<evidence type="ECO:0000313" key="1">
    <source>
        <dbReference type="EMBL" id="MEM5345448.1"/>
    </source>
</evidence>
<accession>A0A5C6VDA4</accession>
<gene>
    <name evidence="2" type="ORF">FRZ40_19850</name>
    <name evidence="1" type="ORF">V4C56_38225</name>
</gene>
<reference evidence="1 4" key="3">
    <citation type="submission" date="2024-01" db="EMBL/GenBank/DDBJ databases">
        <title>The diversity of rhizobia nodulating Mimosa spp. in eleven states of Brazil covering several biomes is determined by host plant, location, and edaphic factors.</title>
        <authorList>
            <person name="Rouws L."/>
            <person name="Barauna A."/>
            <person name="Beukes C."/>
            <person name="De Faria S.M."/>
            <person name="Gross E."/>
            <person name="Dos Reis Junior F.B."/>
            <person name="Simon M."/>
            <person name="Maluk M."/>
            <person name="Odee D.W."/>
            <person name="Kenicer G."/>
            <person name="Young J.P.W."/>
            <person name="Reis V.M."/>
            <person name="Zilli J."/>
            <person name="James E.K."/>
        </authorList>
    </citation>
    <scope>NUCLEOTIDE SEQUENCE [LARGE SCALE GENOMIC DNA]</scope>
    <source>
        <strain evidence="1 4">JPY530</strain>
    </source>
</reference>
<dbReference type="Proteomes" id="UP001481677">
    <property type="component" value="Unassembled WGS sequence"/>
</dbReference>
<evidence type="ECO:0000313" key="4">
    <source>
        <dbReference type="Proteomes" id="UP001481677"/>
    </source>
</evidence>
<organism evidence="2 3">
    <name type="scientific">Paraburkholderia azotifigens</name>
    <dbReference type="NCBI Taxonomy" id="2057004"/>
    <lineage>
        <taxon>Bacteria</taxon>
        <taxon>Pseudomonadati</taxon>
        <taxon>Pseudomonadota</taxon>
        <taxon>Betaproteobacteria</taxon>
        <taxon>Burkholderiales</taxon>
        <taxon>Burkholderiaceae</taxon>
        <taxon>Paraburkholderia</taxon>
    </lineage>
</organism>
<dbReference type="PANTHER" id="PTHR36152">
    <property type="entry name" value="CYTOPLASMIC PROTEIN-RELATED"/>
    <property type="match status" value="1"/>
</dbReference>
<reference evidence="2 3" key="1">
    <citation type="journal article" date="2018" name="Int. J. Syst. Evol. Microbiol.">
        <title>Paraburkholderia azotifigens sp. nov., a nitrogen-fixing bacterium isolated from paddy soil.</title>
        <authorList>
            <person name="Choi G.M."/>
            <person name="Im W.T."/>
        </authorList>
    </citation>
    <scope>NUCLEOTIDE SEQUENCE [LARGE SCALE GENOMIC DNA]</scope>
    <source>
        <strain evidence="2 3">NF 2-5-3</strain>
    </source>
</reference>
<name>A0A5C6VDA4_9BURK</name>
<dbReference type="Proteomes" id="UP000321776">
    <property type="component" value="Unassembled WGS sequence"/>
</dbReference>
<sequence length="158" mass="17127">MASDIFIQFKGIDGESQDATFTNAIEVVHWEMSIEQNSAMHSGSGGGAGKASVSDLTFRHELDRASPNLAVYAAQGRHIPDVKLTMRKAGGLPFEYYRLTMYDVVITKVWPSVDAANSIETVSLSFARMKQEYIVQNQLGGSAGVVTGLIDVKQNQAA</sequence>
<keyword evidence="4" id="KW-1185">Reference proteome</keyword>
<comment type="caution">
    <text evidence="2">The sequence shown here is derived from an EMBL/GenBank/DDBJ whole genome shotgun (WGS) entry which is preliminary data.</text>
</comment>
<dbReference type="SUPFAM" id="SSF141452">
    <property type="entry name" value="Hcp1-like"/>
    <property type="match status" value="1"/>
</dbReference>
<dbReference type="Pfam" id="PF05638">
    <property type="entry name" value="T6SS_HCP"/>
    <property type="match status" value="1"/>
</dbReference>
<reference evidence="2" key="2">
    <citation type="submission" date="2019-08" db="EMBL/GenBank/DDBJ databases">
        <authorList>
            <person name="Im W.-T."/>
        </authorList>
    </citation>
    <scope>NUCLEOTIDE SEQUENCE</scope>
    <source>
        <strain evidence="2">NF 2-5-3</strain>
    </source>
</reference>